<protein>
    <submittedName>
        <fullName evidence="10">ABC transporter ATP-binding protein</fullName>
    </submittedName>
</protein>
<feature type="transmembrane region" description="Helical" evidence="7">
    <location>
        <begin position="160"/>
        <end position="179"/>
    </location>
</feature>
<dbReference type="InterPro" id="IPR003593">
    <property type="entry name" value="AAA+_ATPase"/>
</dbReference>
<dbReference type="GO" id="GO:0140359">
    <property type="term" value="F:ABC-type transporter activity"/>
    <property type="evidence" value="ECO:0007669"/>
    <property type="project" value="InterPro"/>
</dbReference>
<dbReference type="GO" id="GO:0005524">
    <property type="term" value="F:ATP binding"/>
    <property type="evidence" value="ECO:0007669"/>
    <property type="project" value="UniProtKB-KW"/>
</dbReference>
<dbReference type="PANTHER" id="PTHR24221">
    <property type="entry name" value="ATP-BINDING CASSETTE SUB-FAMILY B"/>
    <property type="match status" value="1"/>
</dbReference>
<keyword evidence="4 10" id="KW-0067">ATP-binding</keyword>
<dbReference type="CDD" id="cd07346">
    <property type="entry name" value="ABC_6TM_exporters"/>
    <property type="match status" value="1"/>
</dbReference>
<evidence type="ECO:0000256" key="1">
    <source>
        <dbReference type="ARBA" id="ARBA00004651"/>
    </source>
</evidence>
<comment type="caution">
    <text evidence="10">The sequence shown here is derived from an EMBL/GenBank/DDBJ whole genome shotgun (WGS) entry which is preliminary data.</text>
</comment>
<dbReference type="RefSeq" id="WP_117670648.1">
    <property type="nucleotide sequence ID" value="NZ_CABOGR010000003.1"/>
</dbReference>
<organism evidence="10 12">
    <name type="scientific">Phocaeicola plebeius</name>
    <dbReference type="NCBI Taxonomy" id="310297"/>
    <lineage>
        <taxon>Bacteria</taxon>
        <taxon>Pseudomonadati</taxon>
        <taxon>Bacteroidota</taxon>
        <taxon>Bacteroidia</taxon>
        <taxon>Bacteroidales</taxon>
        <taxon>Bacteroidaceae</taxon>
        <taxon>Phocaeicola</taxon>
    </lineage>
</organism>
<reference evidence="12 13" key="1">
    <citation type="submission" date="2018-08" db="EMBL/GenBank/DDBJ databases">
        <title>A genome reference for cultivated species of the human gut microbiota.</title>
        <authorList>
            <person name="Zou Y."/>
            <person name="Xue W."/>
            <person name="Luo G."/>
        </authorList>
    </citation>
    <scope>NUCLEOTIDE SEQUENCE [LARGE SCALE GENOMIC DNA]</scope>
    <source>
        <strain evidence="11 13">AF31-28B-AC</strain>
        <strain evidence="10 12">TF10-3AC</strain>
    </source>
</reference>
<sequence length="545" mass="61048">MRIGKCIKWLWNISCGFRIPIMVYALTGMLQVGASLFFVFVCKHLIDIATGVSGDNLAIYIGWLVGCLVLQLVLSAARSCLTSRMEIALRNELHRKLFVHLMESCWSGREQLHTGDMLNRLEEDVQTITDALCRMLPAVFITCFQLLGALYFLSYLDMRLTIVLVFIMPVALLFSKGYIRKMRRLSREIRTTDSEIQSHLQENLQHRILLRTLEYTSQSVHKLDAVQSVLQDKVKQRTDFSVFSRSMVQVGFMTGYAVAFLWGVFGLREGTVTFGMMAAFLQLVSQIQRPMVDLSRQIPAAIRVLTSAERLIELTDLPLEERGESVRLEGNLGIRMHGVSYTYPEGSKAVLSDFTYDFKPGSLTAIVGETGVGKSTLIRLILALLRPDRGDIVFYNGQQEVVASPLTRCNLSYVPQGNTLVSGTIRDNLRMGNPHATEEELKEALYLAVADFVFDLPEGMDTLCGERGSGLSEGQAQRIAIARGLLRPGSILLLDEPTSSLDSETEKLLLARLSDQLHGKTLLLISHRETIAQLCTSVVWMKKQE</sequence>
<evidence type="ECO:0000256" key="2">
    <source>
        <dbReference type="ARBA" id="ARBA00022692"/>
    </source>
</evidence>
<name>A0A3E4N6H7_9BACT</name>
<evidence type="ECO:0000256" key="3">
    <source>
        <dbReference type="ARBA" id="ARBA00022741"/>
    </source>
</evidence>
<keyword evidence="2 7" id="KW-0812">Transmembrane</keyword>
<dbReference type="InterPro" id="IPR027417">
    <property type="entry name" value="P-loop_NTPase"/>
</dbReference>
<dbReference type="AlphaFoldDB" id="A0A3E4N6H7"/>
<dbReference type="Proteomes" id="UP000260862">
    <property type="component" value="Unassembled WGS sequence"/>
</dbReference>
<dbReference type="Pfam" id="PF00664">
    <property type="entry name" value="ABC_membrane"/>
    <property type="match status" value="1"/>
</dbReference>
<dbReference type="Pfam" id="PF00005">
    <property type="entry name" value="ABC_tran"/>
    <property type="match status" value="1"/>
</dbReference>
<keyword evidence="3" id="KW-0547">Nucleotide-binding</keyword>
<dbReference type="SUPFAM" id="SSF52540">
    <property type="entry name" value="P-loop containing nucleoside triphosphate hydrolases"/>
    <property type="match status" value="1"/>
</dbReference>
<evidence type="ECO:0000313" key="11">
    <source>
        <dbReference type="EMBL" id="RHM92211.1"/>
    </source>
</evidence>
<evidence type="ECO:0000313" key="12">
    <source>
        <dbReference type="Proteomes" id="UP000260862"/>
    </source>
</evidence>
<feature type="transmembrane region" description="Helical" evidence="7">
    <location>
        <begin position="242"/>
        <end position="265"/>
    </location>
</feature>
<keyword evidence="5 7" id="KW-1133">Transmembrane helix</keyword>
<dbReference type="PROSITE" id="PS50929">
    <property type="entry name" value="ABC_TM1F"/>
    <property type="match status" value="1"/>
</dbReference>
<dbReference type="EMBL" id="QSQT01000003">
    <property type="protein sequence ID" value="RGK57764.1"/>
    <property type="molecule type" value="Genomic_DNA"/>
</dbReference>
<evidence type="ECO:0000256" key="5">
    <source>
        <dbReference type="ARBA" id="ARBA00022989"/>
    </source>
</evidence>
<feature type="transmembrane region" description="Helical" evidence="7">
    <location>
        <begin position="21"/>
        <end position="46"/>
    </location>
</feature>
<evidence type="ECO:0000313" key="13">
    <source>
        <dbReference type="Proteomes" id="UP000285109"/>
    </source>
</evidence>
<feature type="transmembrane region" description="Helical" evidence="7">
    <location>
        <begin position="58"/>
        <end position="77"/>
    </location>
</feature>
<keyword evidence="12" id="KW-1185">Reference proteome</keyword>
<dbReference type="SMART" id="SM00382">
    <property type="entry name" value="AAA"/>
    <property type="match status" value="1"/>
</dbReference>
<proteinExistence type="predicted"/>
<dbReference type="GO" id="GO:0016887">
    <property type="term" value="F:ATP hydrolysis activity"/>
    <property type="evidence" value="ECO:0007669"/>
    <property type="project" value="InterPro"/>
</dbReference>
<evidence type="ECO:0000313" key="10">
    <source>
        <dbReference type="EMBL" id="RGK57764.1"/>
    </source>
</evidence>
<keyword evidence="6 7" id="KW-0472">Membrane</keyword>
<gene>
    <name evidence="11" type="ORF">DWZ34_16065</name>
    <name evidence="10" type="ORF">DXD04_02730</name>
</gene>
<dbReference type="InterPro" id="IPR036640">
    <property type="entry name" value="ABC1_TM_sf"/>
</dbReference>
<evidence type="ECO:0000256" key="7">
    <source>
        <dbReference type="SAM" id="Phobius"/>
    </source>
</evidence>
<dbReference type="Gene3D" id="3.40.50.300">
    <property type="entry name" value="P-loop containing nucleotide triphosphate hydrolases"/>
    <property type="match status" value="1"/>
</dbReference>
<feature type="domain" description="ABC transporter" evidence="8">
    <location>
        <begin position="334"/>
        <end position="543"/>
    </location>
</feature>
<accession>A0A3E4N6H7</accession>
<evidence type="ECO:0000256" key="6">
    <source>
        <dbReference type="ARBA" id="ARBA00023136"/>
    </source>
</evidence>
<evidence type="ECO:0000259" key="9">
    <source>
        <dbReference type="PROSITE" id="PS50929"/>
    </source>
</evidence>
<dbReference type="PANTHER" id="PTHR24221:SF654">
    <property type="entry name" value="ATP-BINDING CASSETTE SUB-FAMILY B MEMBER 6"/>
    <property type="match status" value="1"/>
</dbReference>
<dbReference type="EMBL" id="QRQK01000045">
    <property type="protein sequence ID" value="RHM92211.1"/>
    <property type="molecule type" value="Genomic_DNA"/>
</dbReference>
<evidence type="ECO:0000256" key="4">
    <source>
        <dbReference type="ARBA" id="ARBA00022840"/>
    </source>
</evidence>
<dbReference type="PROSITE" id="PS50893">
    <property type="entry name" value="ABC_TRANSPORTER_2"/>
    <property type="match status" value="1"/>
</dbReference>
<feature type="transmembrane region" description="Helical" evidence="7">
    <location>
        <begin position="135"/>
        <end position="154"/>
    </location>
</feature>
<dbReference type="GO" id="GO:0005886">
    <property type="term" value="C:plasma membrane"/>
    <property type="evidence" value="ECO:0007669"/>
    <property type="project" value="UniProtKB-SubCell"/>
</dbReference>
<dbReference type="Gene3D" id="1.20.1560.10">
    <property type="entry name" value="ABC transporter type 1, transmembrane domain"/>
    <property type="match status" value="1"/>
</dbReference>
<dbReference type="InterPro" id="IPR003439">
    <property type="entry name" value="ABC_transporter-like_ATP-bd"/>
</dbReference>
<comment type="subcellular location">
    <subcellularLocation>
        <location evidence="1">Cell membrane</location>
        <topology evidence="1">Multi-pass membrane protein</topology>
    </subcellularLocation>
</comment>
<dbReference type="Proteomes" id="UP000285109">
    <property type="component" value="Unassembled WGS sequence"/>
</dbReference>
<dbReference type="InterPro" id="IPR011527">
    <property type="entry name" value="ABC1_TM_dom"/>
</dbReference>
<dbReference type="InterPro" id="IPR039421">
    <property type="entry name" value="Type_1_exporter"/>
</dbReference>
<feature type="domain" description="ABC transmembrane type-1" evidence="9">
    <location>
        <begin position="25"/>
        <end position="303"/>
    </location>
</feature>
<dbReference type="SUPFAM" id="SSF90123">
    <property type="entry name" value="ABC transporter transmembrane region"/>
    <property type="match status" value="1"/>
</dbReference>
<evidence type="ECO:0000259" key="8">
    <source>
        <dbReference type="PROSITE" id="PS50893"/>
    </source>
</evidence>